<protein>
    <recommendedName>
        <fullName evidence="14">Peroxisomal trans-2-enoyl-CoA reductase</fullName>
        <ecNumber evidence="13">1.3.1.38</ecNumber>
    </recommendedName>
</protein>
<comment type="catalytic activity">
    <reaction evidence="15">
        <text>(2E)-dodecenoyl-CoA + NADPH + H(+) = dodecanoyl-CoA + NADP(+)</text>
        <dbReference type="Rhea" id="RHEA:44964"/>
        <dbReference type="ChEBI" id="CHEBI:15378"/>
        <dbReference type="ChEBI" id="CHEBI:57330"/>
        <dbReference type="ChEBI" id="CHEBI:57375"/>
        <dbReference type="ChEBI" id="CHEBI:57783"/>
        <dbReference type="ChEBI" id="CHEBI:58349"/>
    </reaction>
    <physiologicalReaction direction="left-to-right" evidence="15">
        <dbReference type="Rhea" id="RHEA:44965"/>
    </physiologicalReaction>
</comment>
<evidence type="ECO:0000256" key="2">
    <source>
        <dbReference type="ARBA" id="ARBA00005189"/>
    </source>
</evidence>
<comment type="catalytic activity">
    <reaction evidence="18">
        <text>a (2E)-enoyl-CoA + NADPH + H(+) = a 2,3-saturated acyl-CoA + NADP(+)</text>
        <dbReference type="Rhea" id="RHEA:33763"/>
        <dbReference type="ChEBI" id="CHEBI:15378"/>
        <dbReference type="ChEBI" id="CHEBI:57783"/>
        <dbReference type="ChEBI" id="CHEBI:58349"/>
        <dbReference type="ChEBI" id="CHEBI:58856"/>
        <dbReference type="ChEBI" id="CHEBI:65111"/>
        <dbReference type="EC" id="1.3.1.38"/>
    </reaction>
    <physiologicalReaction direction="left-to-right" evidence="18">
        <dbReference type="Rhea" id="RHEA:33764"/>
    </physiologicalReaction>
</comment>
<proteinExistence type="predicted"/>
<keyword evidence="22" id="KW-1185">Reference proteome</keyword>
<dbReference type="RefSeq" id="WP_345239429.1">
    <property type="nucleotide sequence ID" value="NZ_BAABHD010000001.1"/>
</dbReference>
<organism evidence="21 22">
    <name type="scientific">Nibrella saemangeumensis</name>
    <dbReference type="NCBI Taxonomy" id="1084526"/>
    <lineage>
        <taxon>Bacteria</taxon>
        <taxon>Pseudomonadati</taxon>
        <taxon>Bacteroidota</taxon>
        <taxon>Cytophagia</taxon>
        <taxon>Cytophagales</taxon>
        <taxon>Spirosomataceae</taxon>
        <taxon>Nibrella</taxon>
    </lineage>
</organism>
<comment type="catalytic activity">
    <reaction evidence="19">
        <text>(2E)-decenoyl-CoA + NADPH + H(+) = decanoyl-CoA + NADP(+)</text>
        <dbReference type="Rhea" id="RHEA:44960"/>
        <dbReference type="ChEBI" id="CHEBI:15378"/>
        <dbReference type="ChEBI" id="CHEBI:57783"/>
        <dbReference type="ChEBI" id="CHEBI:58349"/>
        <dbReference type="ChEBI" id="CHEBI:61406"/>
        <dbReference type="ChEBI" id="CHEBI:61430"/>
    </reaction>
    <physiologicalReaction direction="left-to-right" evidence="19">
        <dbReference type="Rhea" id="RHEA:44961"/>
    </physiologicalReaction>
</comment>
<dbReference type="Gene3D" id="3.40.50.720">
    <property type="entry name" value="NAD(P)-binding Rossmann-like Domain"/>
    <property type="match status" value="1"/>
</dbReference>
<dbReference type="EC" id="1.3.1.38" evidence="13"/>
<evidence type="ECO:0000256" key="9">
    <source>
        <dbReference type="ARBA" id="ARBA00023140"/>
    </source>
</evidence>
<dbReference type="PANTHER" id="PTHR24317:SF7">
    <property type="entry name" value="PEROXISOMAL TRANS-2-ENOYL-COA REDUCTASE"/>
    <property type="match status" value="1"/>
</dbReference>
<dbReference type="EMBL" id="BAABHD010000001">
    <property type="protein sequence ID" value="GAA4445845.1"/>
    <property type="molecule type" value="Genomic_DNA"/>
</dbReference>
<dbReference type="InterPro" id="IPR052388">
    <property type="entry name" value="Peroxisomal_t2-enoyl-CoA_red"/>
</dbReference>
<comment type="function">
    <text evidence="11">Participates in chain elongation of fatty acids. Catalyzes the reduction of trans-2-enoyl-CoAs of varying chain lengths from 6:1 to 16:1, having maximum activity with 10:1 CoA. Has no 2,4-dienoyl-CoA reductase activity.</text>
</comment>
<gene>
    <name evidence="21" type="ORF">GCM10023189_00240</name>
</gene>
<keyword evidence="3" id="KW-0444">Lipid biosynthesis</keyword>
<dbReference type="InterPro" id="IPR002347">
    <property type="entry name" value="SDR_fam"/>
</dbReference>
<dbReference type="PANTHER" id="PTHR24317">
    <property type="entry name" value="PEROXISOMAL TRANS-2-ENOYL-COA REDUCTASE"/>
    <property type="match status" value="1"/>
</dbReference>
<evidence type="ECO:0000256" key="15">
    <source>
        <dbReference type="ARBA" id="ARBA00047570"/>
    </source>
</evidence>
<evidence type="ECO:0000256" key="7">
    <source>
        <dbReference type="ARBA" id="ARBA00023002"/>
    </source>
</evidence>
<evidence type="ECO:0000256" key="16">
    <source>
        <dbReference type="ARBA" id="ARBA00048686"/>
    </source>
</evidence>
<dbReference type="PRINTS" id="PR00081">
    <property type="entry name" value="GDHRDH"/>
</dbReference>
<evidence type="ECO:0000256" key="4">
    <source>
        <dbReference type="ARBA" id="ARBA00022553"/>
    </source>
</evidence>
<evidence type="ECO:0000313" key="21">
    <source>
        <dbReference type="EMBL" id="GAA4445845.1"/>
    </source>
</evidence>
<comment type="catalytic activity">
    <reaction evidence="20">
        <text>(2E)-octenoyl-CoA + NADPH + H(+) = octanoyl-CoA + NADP(+)</text>
        <dbReference type="Rhea" id="RHEA:44952"/>
        <dbReference type="ChEBI" id="CHEBI:15378"/>
        <dbReference type="ChEBI" id="CHEBI:57386"/>
        <dbReference type="ChEBI" id="CHEBI:57783"/>
        <dbReference type="ChEBI" id="CHEBI:58349"/>
        <dbReference type="ChEBI" id="CHEBI:62242"/>
    </reaction>
    <physiologicalReaction direction="left-to-right" evidence="20">
        <dbReference type="Rhea" id="RHEA:44953"/>
    </physiologicalReaction>
</comment>
<keyword evidence="4" id="KW-0597">Phosphoprotein</keyword>
<sequence length="297" mass="32226">MNQGMLREGALQGKTIIVTGGGTGLGKSMSRYFLQLGANVTICSRRQNVLDEAAKELMDETGRSDGSGQVLALACDVRNPQEIENVIAETVNRFGRIDGLLNNSAGNFISPTERLSYKAFDVIVDIVLRGTYYFTLAVGKHWIENQIKGTVLNISTTYAQTGSGYVVPSAVAKGGALIMTKSLAAEWGKYGIRLNAIAPGPFPTKGAWDRLFPEPLMKLMDPTSRIPLKRVGEHQELANLAAYLLSDFSGFVTGECITIDGGEVLMAGEFNHLEQVSSEMWDVIEQTIKQANRASKS</sequence>
<keyword evidence="8" id="KW-0443">Lipid metabolism</keyword>
<evidence type="ECO:0000256" key="13">
    <source>
        <dbReference type="ARBA" id="ARBA00038849"/>
    </source>
</evidence>
<evidence type="ECO:0000256" key="5">
    <source>
        <dbReference type="ARBA" id="ARBA00022832"/>
    </source>
</evidence>
<comment type="subunit">
    <text evidence="12">Interacts with PEX5, probably required to target it into peroxisomes.</text>
</comment>
<evidence type="ECO:0000256" key="10">
    <source>
        <dbReference type="ARBA" id="ARBA00023160"/>
    </source>
</evidence>
<evidence type="ECO:0000256" key="19">
    <source>
        <dbReference type="ARBA" id="ARBA00049386"/>
    </source>
</evidence>
<comment type="catalytic activity">
    <reaction evidence="16">
        <text>(2E)-tetradecenoyl-CoA + NADPH + H(+) = tetradecanoyl-CoA + NADP(+)</text>
        <dbReference type="Rhea" id="RHEA:44968"/>
        <dbReference type="ChEBI" id="CHEBI:15378"/>
        <dbReference type="ChEBI" id="CHEBI:57385"/>
        <dbReference type="ChEBI" id="CHEBI:57783"/>
        <dbReference type="ChEBI" id="CHEBI:58349"/>
        <dbReference type="ChEBI" id="CHEBI:61405"/>
    </reaction>
    <physiologicalReaction direction="left-to-right" evidence="16">
        <dbReference type="Rhea" id="RHEA:44969"/>
    </physiologicalReaction>
</comment>
<accession>A0ABP8MAN4</accession>
<evidence type="ECO:0000256" key="12">
    <source>
        <dbReference type="ARBA" id="ARBA00038622"/>
    </source>
</evidence>
<evidence type="ECO:0000256" key="6">
    <source>
        <dbReference type="ARBA" id="ARBA00022857"/>
    </source>
</evidence>
<keyword evidence="6" id="KW-0521">NADP</keyword>
<evidence type="ECO:0000256" key="18">
    <source>
        <dbReference type="ARBA" id="ARBA00049251"/>
    </source>
</evidence>
<keyword evidence="9" id="KW-0576">Peroxisome</keyword>
<keyword evidence="5" id="KW-0276">Fatty acid metabolism</keyword>
<evidence type="ECO:0000256" key="11">
    <source>
        <dbReference type="ARBA" id="ARBA00037124"/>
    </source>
</evidence>
<dbReference type="SUPFAM" id="SSF51735">
    <property type="entry name" value="NAD(P)-binding Rossmann-fold domains"/>
    <property type="match status" value="1"/>
</dbReference>
<dbReference type="CDD" id="cd05369">
    <property type="entry name" value="TER_DECR_SDR_a"/>
    <property type="match status" value="1"/>
</dbReference>
<evidence type="ECO:0000256" key="8">
    <source>
        <dbReference type="ARBA" id="ARBA00023098"/>
    </source>
</evidence>
<evidence type="ECO:0000313" key="22">
    <source>
        <dbReference type="Proteomes" id="UP001501175"/>
    </source>
</evidence>
<dbReference type="Proteomes" id="UP001501175">
    <property type="component" value="Unassembled WGS sequence"/>
</dbReference>
<keyword evidence="10" id="KW-0275">Fatty acid biosynthesis</keyword>
<comment type="subcellular location">
    <subcellularLocation>
        <location evidence="1">Peroxisome</location>
    </subcellularLocation>
</comment>
<name>A0ABP8MAN4_9BACT</name>
<evidence type="ECO:0000256" key="1">
    <source>
        <dbReference type="ARBA" id="ARBA00004275"/>
    </source>
</evidence>
<evidence type="ECO:0000256" key="20">
    <source>
        <dbReference type="ARBA" id="ARBA00049559"/>
    </source>
</evidence>
<reference evidence="22" key="1">
    <citation type="journal article" date="2019" name="Int. J. Syst. Evol. Microbiol.">
        <title>The Global Catalogue of Microorganisms (GCM) 10K type strain sequencing project: providing services to taxonomists for standard genome sequencing and annotation.</title>
        <authorList>
            <consortium name="The Broad Institute Genomics Platform"/>
            <consortium name="The Broad Institute Genome Sequencing Center for Infectious Disease"/>
            <person name="Wu L."/>
            <person name="Ma J."/>
        </authorList>
    </citation>
    <scope>NUCLEOTIDE SEQUENCE [LARGE SCALE GENOMIC DNA]</scope>
    <source>
        <strain evidence="22">JCM 17927</strain>
    </source>
</reference>
<dbReference type="Pfam" id="PF13561">
    <property type="entry name" value="adh_short_C2"/>
    <property type="match status" value="1"/>
</dbReference>
<evidence type="ECO:0000256" key="3">
    <source>
        <dbReference type="ARBA" id="ARBA00022516"/>
    </source>
</evidence>
<evidence type="ECO:0000256" key="14">
    <source>
        <dbReference type="ARBA" id="ARBA00041063"/>
    </source>
</evidence>
<comment type="catalytic activity">
    <reaction evidence="17">
        <text>(2E)-hexenoyl-CoA + NADPH + H(+) = hexanoyl-CoA + NADP(+)</text>
        <dbReference type="Rhea" id="RHEA:44956"/>
        <dbReference type="ChEBI" id="CHEBI:15378"/>
        <dbReference type="ChEBI" id="CHEBI:57783"/>
        <dbReference type="ChEBI" id="CHEBI:58349"/>
        <dbReference type="ChEBI" id="CHEBI:62077"/>
        <dbReference type="ChEBI" id="CHEBI:62620"/>
    </reaction>
    <physiologicalReaction direction="left-to-right" evidence="17">
        <dbReference type="Rhea" id="RHEA:44957"/>
    </physiologicalReaction>
</comment>
<keyword evidence="7" id="KW-0560">Oxidoreductase</keyword>
<dbReference type="InterPro" id="IPR036291">
    <property type="entry name" value="NAD(P)-bd_dom_sf"/>
</dbReference>
<comment type="caution">
    <text evidence="21">The sequence shown here is derived from an EMBL/GenBank/DDBJ whole genome shotgun (WGS) entry which is preliminary data.</text>
</comment>
<evidence type="ECO:0000256" key="17">
    <source>
        <dbReference type="ARBA" id="ARBA00049108"/>
    </source>
</evidence>
<comment type="pathway">
    <text evidence="2">Lipid metabolism.</text>
</comment>